<reference evidence="1 2" key="1">
    <citation type="submission" date="2020-09" db="EMBL/GenBank/DDBJ databases">
        <title>De no assembly of potato wild relative species, Solanum commersonii.</title>
        <authorList>
            <person name="Cho K."/>
        </authorList>
    </citation>
    <scope>NUCLEOTIDE SEQUENCE [LARGE SCALE GENOMIC DNA]</scope>
    <source>
        <strain evidence="1">LZ3.2</strain>
        <tissue evidence="1">Leaf</tissue>
    </source>
</reference>
<keyword evidence="2" id="KW-1185">Reference proteome</keyword>
<proteinExistence type="predicted"/>
<dbReference type="Proteomes" id="UP000824120">
    <property type="component" value="Chromosome 10"/>
</dbReference>
<evidence type="ECO:0000313" key="1">
    <source>
        <dbReference type="EMBL" id="KAG5581527.1"/>
    </source>
</evidence>
<organism evidence="1 2">
    <name type="scientific">Solanum commersonii</name>
    <name type="common">Commerson's wild potato</name>
    <name type="synonym">Commerson's nightshade</name>
    <dbReference type="NCBI Taxonomy" id="4109"/>
    <lineage>
        <taxon>Eukaryota</taxon>
        <taxon>Viridiplantae</taxon>
        <taxon>Streptophyta</taxon>
        <taxon>Embryophyta</taxon>
        <taxon>Tracheophyta</taxon>
        <taxon>Spermatophyta</taxon>
        <taxon>Magnoliopsida</taxon>
        <taxon>eudicotyledons</taxon>
        <taxon>Gunneridae</taxon>
        <taxon>Pentapetalae</taxon>
        <taxon>asterids</taxon>
        <taxon>lamiids</taxon>
        <taxon>Solanales</taxon>
        <taxon>Solanaceae</taxon>
        <taxon>Solanoideae</taxon>
        <taxon>Solaneae</taxon>
        <taxon>Solanum</taxon>
    </lineage>
</organism>
<comment type="caution">
    <text evidence="1">The sequence shown here is derived from an EMBL/GenBank/DDBJ whole genome shotgun (WGS) entry which is preliminary data.</text>
</comment>
<dbReference type="OrthoDB" id="10072024at2759"/>
<protein>
    <submittedName>
        <fullName evidence="1">Uncharacterized protein</fullName>
    </submittedName>
</protein>
<gene>
    <name evidence="1" type="ORF">H5410_052154</name>
</gene>
<accession>A0A9J5X1F9</accession>
<sequence>MTKVDATVSFIPPTIVTTDDFYNDGLASDSLLPLGTYIDVKLDVRVEITTPNKGDVPIEGKVSDVTRSKFQIKRKITPKRQVNLDRPKWLPENWRFETKICTGGATSGKKDRCNFELVSRSKFRSKDEGDHFLKQVASIRGKKLTLTVMLLHHLRDKNRRGVAQNREKKEC</sequence>
<dbReference type="Gene3D" id="3.30.890.10">
    <property type="entry name" value="Methyl-cpg-binding Protein 2, Chain A"/>
    <property type="match status" value="1"/>
</dbReference>
<dbReference type="EMBL" id="JACXVP010000010">
    <property type="protein sequence ID" value="KAG5581527.1"/>
    <property type="molecule type" value="Genomic_DNA"/>
</dbReference>
<dbReference type="AlphaFoldDB" id="A0A9J5X1F9"/>
<name>A0A9J5X1F9_SOLCO</name>
<evidence type="ECO:0000313" key="2">
    <source>
        <dbReference type="Proteomes" id="UP000824120"/>
    </source>
</evidence>